<sequence>APNRKRDPTDREEYEDDVIIVEGERTVRNFKFKKKYASIQEGVRSVPLGRMKNAQVLPLCWEDQDFSDKRVLVFGGDEFCIQQLQARGAKSVRVYRRFESPGQIGNLLALADVFQIDRPPNYPVMKDGVAWPSWTNLDAISMDEGDS</sequence>
<keyword evidence="2" id="KW-1185">Reference proteome</keyword>
<protein>
    <submittedName>
        <fullName evidence="1">Uncharacterized protein</fullName>
    </submittedName>
</protein>
<dbReference type="AlphaFoldDB" id="A0AAV5UH35"/>
<dbReference type="EMBL" id="BTSX01000006">
    <property type="protein sequence ID" value="GMT05766.1"/>
    <property type="molecule type" value="Genomic_DNA"/>
</dbReference>
<feature type="non-terminal residue" evidence="1">
    <location>
        <position position="1"/>
    </location>
</feature>
<dbReference type="Proteomes" id="UP001432027">
    <property type="component" value="Unassembled WGS sequence"/>
</dbReference>
<proteinExistence type="predicted"/>
<gene>
    <name evidence="1" type="ORF">PENTCL1PPCAC_27940</name>
</gene>
<name>A0AAV5UH35_9BILA</name>
<feature type="non-terminal residue" evidence="1">
    <location>
        <position position="147"/>
    </location>
</feature>
<evidence type="ECO:0000313" key="1">
    <source>
        <dbReference type="EMBL" id="GMT05766.1"/>
    </source>
</evidence>
<reference evidence="1" key="1">
    <citation type="submission" date="2023-10" db="EMBL/GenBank/DDBJ databases">
        <title>Genome assembly of Pristionchus species.</title>
        <authorList>
            <person name="Yoshida K."/>
            <person name="Sommer R.J."/>
        </authorList>
    </citation>
    <scope>NUCLEOTIDE SEQUENCE</scope>
    <source>
        <strain evidence="1">RS0144</strain>
    </source>
</reference>
<comment type="caution">
    <text evidence="1">The sequence shown here is derived from an EMBL/GenBank/DDBJ whole genome shotgun (WGS) entry which is preliminary data.</text>
</comment>
<organism evidence="1 2">
    <name type="scientific">Pristionchus entomophagus</name>
    <dbReference type="NCBI Taxonomy" id="358040"/>
    <lineage>
        <taxon>Eukaryota</taxon>
        <taxon>Metazoa</taxon>
        <taxon>Ecdysozoa</taxon>
        <taxon>Nematoda</taxon>
        <taxon>Chromadorea</taxon>
        <taxon>Rhabditida</taxon>
        <taxon>Rhabditina</taxon>
        <taxon>Diplogasteromorpha</taxon>
        <taxon>Diplogasteroidea</taxon>
        <taxon>Neodiplogasteridae</taxon>
        <taxon>Pristionchus</taxon>
    </lineage>
</organism>
<accession>A0AAV5UH35</accession>
<evidence type="ECO:0000313" key="2">
    <source>
        <dbReference type="Proteomes" id="UP001432027"/>
    </source>
</evidence>